<proteinExistence type="predicted"/>
<organism evidence="1 2">
    <name type="scientific">Tahibacter amnicola</name>
    <dbReference type="NCBI Taxonomy" id="2976241"/>
    <lineage>
        <taxon>Bacteria</taxon>
        <taxon>Pseudomonadati</taxon>
        <taxon>Pseudomonadota</taxon>
        <taxon>Gammaproteobacteria</taxon>
        <taxon>Lysobacterales</taxon>
        <taxon>Rhodanobacteraceae</taxon>
        <taxon>Tahibacter</taxon>
    </lineage>
</organism>
<keyword evidence="2" id="KW-1185">Reference proteome</keyword>
<accession>A0ABY6BJS8</accession>
<name>A0ABY6BJS8_9GAMM</name>
<sequence length="188" mass="21307">MGIDVFGAFQRNSDDGWQFVQKFYDGRRGHLRAWLGVASGYAGTIRPVRPLRRLPAEFDHYPFIYHTDGSVLAFLGEWGHSCLHGDEILDALPVLSIVSASIPLHLYEKAWPHENDPARWQTLTGLWRDADLPPPIAVCSRTDKPLHHTHSVEVEGLFDVTSCIQYFIDELIALRETHGDVRLVYGFA</sequence>
<evidence type="ECO:0000313" key="1">
    <source>
        <dbReference type="EMBL" id="UXI70268.1"/>
    </source>
</evidence>
<dbReference type="RefSeq" id="WP_261697219.1">
    <property type="nucleotide sequence ID" value="NZ_CP104694.1"/>
</dbReference>
<reference evidence="1" key="1">
    <citation type="submission" date="2022-09" db="EMBL/GenBank/DDBJ databases">
        <title>Tahibacter sp. nov., isolated from a fresh water.</title>
        <authorList>
            <person name="Baek J.H."/>
            <person name="Lee J.K."/>
            <person name="Kim J.M."/>
            <person name="Jeon C.O."/>
        </authorList>
    </citation>
    <scope>NUCLEOTIDE SEQUENCE</scope>
    <source>
        <strain evidence="1">W38</strain>
    </source>
</reference>
<dbReference type="Proteomes" id="UP001064632">
    <property type="component" value="Chromosome"/>
</dbReference>
<evidence type="ECO:0000313" key="2">
    <source>
        <dbReference type="Proteomes" id="UP001064632"/>
    </source>
</evidence>
<protein>
    <submittedName>
        <fullName evidence="1">Uncharacterized protein</fullName>
    </submittedName>
</protein>
<gene>
    <name evidence="1" type="ORF">N4264_11725</name>
</gene>
<dbReference type="EMBL" id="CP104694">
    <property type="protein sequence ID" value="UXI70268.1"/>
    <property type="molecule type" value="Genomic_DNA"/>
</dbReference>